<dbReference type="Proteomes" id="UP000621560">
    <property type="component" value="Unassembled WGS sequence"/>
</dbReference>
<keyword evidence="1" id="KW-0472">Membrane</keyword>
<comment type="caution">
    <text evidence="3">The sequence shown here is derived from an EMBL/GenBank/DDBJ whole genome shotgun (WGS) entry which is preliminary data.</text>
</comment>
<dbReference type="InterPro" id="IPR031564">
    <property type="entry name" value="Flp1-like"/>
</dbReference>
<sequence>MTRVKGALRRFWRDEDGIGTLEIILIIAVIILLALVFRKWIMRLVQSLLTDADASAKEIMNNENYLKDDFIPSK</sequence>
<proteinExistence type="predicted"/>
<evidence type="ECO:0000259" key="2">
    <source>
        <dbReference type="Pfam" id="PF16982"/>
    </source>
</evidence>
<feature type="domain" description="Putative Flagellin Flp1-like" evidence="2">
    <location>
        <begin position="10"/>
        <end position="57"/>
    </location>
</feature>
<keyword evidence="1" id="KW-1133">Transmembrane helix</keyword>
<accession>A0A927BRB1</accession>
<dbReference type="EMBL" id="JACXIZ010000010">
    <property type="protein sequence ID" value="MBD2844325.1"/>
    <property type="molecule type" value="Genomic_DNA"/>
</dbReference>
<keyword evidence="1" id="KW-0812">Transmembrane</keyword>
<gene>
    <name evidence="3" type="ORF">IDH44_03915</name>
</gene>
<evidence type="ECO:0000313" key="3">
    <source>
        <dbReference type="EMBL" id="MBD2844325.1"/>
    </source>
</evidence>
<dbReference type="AlphaFoldDB" id="A0A927BRB1"/>
<evidence type="ECO:0000256" key="1">
    <source>
        <dbReference type="SAM" id="Phobius"/>
    </source>
</evidence>
<reference evidence="3" key="1">
    <citation type="submission" date="2020-09" db="EMBL/GenBank/DDBJ databases">
        <title>A novel bacterium of genus Paenibacillus, isolated from South China Sea.</title>
        <authorList>
            <person name="Huang H."/>
            <person name="Mo K."/>
            <person name="Hu Y."/>
        </authorList>
    </citation>
    <scope>NUCLEOTIDE SEQUENCE</scope>
    <source>
        <strain evidence="3">IB182496</strain>
    </source>
</reference>
<feature type="transmembrane region" description="Helical" evidence="1">
    <location>
        <begin position="18"/>
        <end position="37"/>
    </location>
</feature>
<evidence type="ECO:0000313" key="4">
    <source>
        <dbReference type="Proteomes" id="UP000621560"/>
    </source>
</evidence>
<protein>
    <submittedName>
        <fullName evidence="3">Multidrug transporter</fullName>
    </submittedName>
</protein>
<dbReference type="RefSeq" id="WP_190914903.1">
    <property type="nucleotide sequence ID" value="NZ_JACXIZ010000010.1"/>
</dbReference>
<organism evidence="3 4">
    <name type="scientific">Paenibacillus sabuli</name>
    <dbReference type="NCBI Taxonomy" id="2772509"/>
    <lineage>
        <taxon>Bacteria</taxon>
        <taxon>Bacillati</taxon>
        <taxon>Bacillota</taxon>
        <taxon>Bacilli</taxon>
        <taxon>Bacillales</taxon>
        <taxon>Paenibacillaceae</taxon>
        <taxon>Paenibacillus</taxon>
    </lineage>
</organism>
<name>A0A927BRB1_9BACL</name>
<dbReference type="Pfam" id="PF16982">
    <property type="entry name" value="Flp1_like"/>
    <property type="match status" value="1"/>
</dbReference>
<keyword evidence="4" id="KW-1185">Reference proteome</keyword>